<organism evidence="2 3">
    <name type="scientific">Drosophila gunungcola</name>
    <name type="common">fruit fly</name>
    <dbReference type="NCBI Taxonomy" id="103775"/>
    <lineage>
        <taxon>Eukaryota</taxon>
        <taxon>Metazoa</taxon>
        <taxon>Ecdysozoa</taxon>
        <taxon>Arthropoda</taxon>
        <taxon>Hexapoda</taxon>
        <taxon>Insecta</taxon>
        <taxon>Pterygota</taxon>
        <taxon>Neoptera</taxon>
        <taxon>Endopterygota</taxon>
        <taxon>Diptera</taxon>
        <taxon>Brachycera</taxon>
        <taxon>Muscomorpha</taxon>
        <taxon>Ephydroidea</taxon>
        <taxon>Drosophilidae</taxon>
        <taxon>Drosophila</taxon>
        <taxon>Sophophora</taxon>
    </lineage>
</organism>
<proteinExistence type="predicted"/>
<evidence type="ECO:0000313" key="3">
    <source>
        <dbReference type="Proteomes" id="UP001059596"/>
    </source>
</evidence>
<accession>A0A9Q0BSL3</accession>
<dbReference type="AlphaFoldDB" id="A0A9Q0BSL3"/>
<reference evidence="2" key="1">
    <citation type="journal article" date="2023" name="Genome Biol. Evol.">
        <title>Long-read-based Genome Assembly of Drosophila gunungcola Reveals Fewer Chemosensory Genes in Flower-breeding Species.</title>
        <authorList>
            <person name="Negi A."/>
            <person name="Liao B.Y."/>
            <person name="Yeh S.D."/>
        </authorList>
    </citation>
    <scope>NUCLEOTIDE SEQUENCE</scope>
    <source>
        <strain evidence="2">Sukarami</strain>
    </source>
</reference>
<name>A0A9Q0BSL3_9MUSC</name>
<dbReference type="Proteomes" id="UP001059596">
    <property type="component" value="Unassembled WGS sequence"/>
</dbReference>
<evidence type="ECO:0000256" key="1">
    <source>
        <dbReference type="SAM" id="Phobius"/>
    </source>
</evidence>
<keyword evidence="1" id="KW-0812">Transmembrane</keyword>
<sequence length="118" mass="13912">MKKTCEVQELFDGLSQTFAKYKNSRNYEMVQILNRVRCCECGHKMRVNMARKIMSRCPTSTSKDFRTRYLIIICFGLLFLISIYTVHVARRYNHVRAYGSSACGSTFFYTYTDCDVFY</sequence>
<feature type="transmembrane region" description="Helical" evidence="1">
    <location>
        <begin position="69"/>
        <end position="89"/>
    </location>
</feature>
<protein>
    <submittedName>
        <fullName evidence="2">Uncharacterized protein</fullName>
    </submittedName>
</protein>
<gene>
    <name evidence="2" type="ORF">M5D96_003708</name>
</gene>
<comment type="caution">
    <text evidence="2">The sequence shown here is derived from an EMBL/GenBank/DDBJ whole genome shotgun (WGS) entry which is preliminary data.</text>
</comment>
<keyword evidence="1" id="KW-1133">Transmembrane helix</keyword>
<dbReference type="EMBL" id="JAMKOV010000002">
    <property type="protein sequence ID" value="KAI8042395.1"/>
    <property type="molecule type" value="Genomic_DNA"/>
</dbReference>
<evidence type="ECO:0000313" key="2">
    <source>
        <dbReference type="EMBL" id="KAI8042395.1"/>
    </source>
</evidence>
<dbReference type="OrthoDB" id="7928339at2759"/>
<keyword evidence="3" id="KW-1185">Reference proteome</keyword>
<keyword evidence="1" id="KW-0472">Membrane</keyword>